<accession>A0AAD6E858</accession>
<gene>
    <name evidence="1" type="ORF">N7537_006798</name>
</gene>
<dbReference type="InterPro" id="IPR036291">
    <property type="entry name" value="NAD(P)-bd_dom_sf"/>
</dbReference>
<dbReference type="SUPFAM" id="SSF51735">
    <property type="entry name" value="NAD(P)-binding Rossmann-fold domains"/>
    <property type="match status" value="1"/>
</dbReference>
<comment type="caution">
    <text evidence="1">The sequence shown here is derived from an EMBL/GenBank/DDBJ whole genome shotgun (WGS) entry which is preliminary data.</text>
</comment>
<organism evidence="1 2">
    <name type="scientific">Penicillium hordei</name>
    <dbReference type="NCBI Taxonomy" id="40994"/>
    <lineage>
        <taxon>Eukaryota</taxon>
        <taxon>Fungi</taxon>
        <taxon>Dikarya</taxon>
        <taxon>Ascomycota</taxon>
        <taxon>Pezizomycotina</taxon>
        <taxon>Eurotiomycetes</taxon>
        <taxon>Eurotiomycetidae</taxon>
        <taxon>Eurotiales</taxon>
        <taxon>Aspergillaceae</taxon>
        <taxon>Penicillium</taxon>
    </lineage>
</organism>
<dbReference type="AlphaFoldDB" id="A0AAD6E858"/>
<proteinExistence type="predicted"/>
<dbReference type="RefSeq" id="XP_056753640.1">
    <property type="nucleotide sequence ID" value="XM_056897855.1"/>
</dbReference>
<dbReference type="EMBL" id="JAQJAE010000003">
    <property type="protein sequence ID" value="KAJ5603842.1"/>
    <property type="molecule type" value="Genomic_DNA"/>
</dbReference>
<evidence type="ECO:0000313" key="1">
    <source>
        <dbReference type="EMBL" id="KAJ5603842.1"/>
    </source>
</evidence>
<dbReference type="GeneID" id="81588097"/>
<reference evidence="1" key="2">
    <citation type="submission" date="2023-01" db="EMBL/GenBank/DDBJ databases">
        <authorList>
            <person name="Petersen C."/>
        </authorList>
    </citation>
    <scope>NUCLEOTIDE SEQUENCE</scope>
    <source>
        <strain evidence="1">IBT 12815</strain>
    </source>
</reference>
<protein>
    <submittedName>
        <fullName evidence="1">Uncharacterized protein</fullName>
    </submittedName>
</protein>
<keyword evidence="2" id="KW-1185">Reference proteome</keyword>
<reference evidence="1" key="1">
    <citation type="journal article" date="2023" name="IMA Fungus">
        <title>Comparative genomic study of the Penicillium genus elucidates a diverse pangenome and 15 lateral gene transfer events.</title>
        <authorList>
            <person name="Petersen C."/>
            <person name="Sorensen T."/>
            <person name="Nielsen M.R."/>
            <person name="Sondergaard T.E."/>
            <person name="Sorensen J.L."/>
            <person name="Fitzpatrick D.A."/>
            <person name="Frisvad J.C."/>
            <person name="Nielsen K.L."/>
        </authorList>
    </citation>
    <scope>NUCLEOTIDE SEQUENCE</scope>
    <source>
        <strain evidence="1">IBT 12815</strain>
    </source>
</reference>
<dbReference type="Gene3D" id="3.40.50.720">
    <property type="entry name" value="NAD(P)-binding Rossmann-like Domain"/>
    <property type="match status" value="1"/>
</dbReference>
<sequence>MAEFKTVEAFAKDGRSADPRIVCTTSCVHHFGVFDLDHFNGGQEIRGNDYHNNKLYLQIWLAELQLRCLKHPEYSHIRINGVYPGFVASGIWHTNDLKRNGISMRALVLFLHYVAITPQQGSLAITNAATSPECGRTTSGGKISQSHLGSAATFLLSRLRYTVQVVD</sequence>
<name>A0AAD6E858_9EURO</name>
<evidence type="ECO:0000313" key="2">
    <source>
        <dbReference type="Proteomes" id="UP001213799"/>
    </source>
</evidence>
<dbReference type="Proteomes" id="UP001213799">
    <property type="component" value="Unassembled WGS sequence"/>
</dbReference>